<dbReference type="RefSeq" id="WP_311349509.1">
    <property type="nucleotide sequence ID" value="NZ_JAVRHR010000001.1"/>
</dbReference>
<feature type="coiled-coil region" evidence="1">
    <location>
        <begin position="136"/>
        <end position="163"/>
    </location>
</feature>
<feature type="transmembrane region" description="Helical" evidence="2">
    <location>
        <begin position="7"/>
        <end position="25"/>
    </location>
</feature>
<sequence length="335" mass="39170">MNTNKLILIIAISFSLLVNIPRIVFLFGIEEHGLMGLMEVSFTDTVFRISMLFSFCYVVLKLNLKWLRVISAKYRNLTSIMLTLLILGLWLLSFELVNNFIYSIEAYTISPRLNRFIYLFVTIMLLVISRTILLNNQSKLDAIEKERLKRKSLQNELAALKNQVNPHFLFNSLNSLSLLVRENPKAAGVFINKLSFLYRYILQSKDQDLLTVKEELKFLESYIHLIKERYRDNFIVNINIKEELFQRKVPTLALQLLMENAVKHNEISTDKPLYAEVYDEDNHLVVKNRLQSRKGHVESTNTGLSNLNTRFQLHMSQEIEISRDDEHFVVKIPLV</sequence>
<evidence type="ECO:0000256" key="1">
    <source>
        <dbReference type="SAM" id="Coils"/>
    </source>
</evidence>
<evidence type="ECO:0000313" key="5">
    <source>
        <dbReference type="Proteomes" id="UP001255246"/>
    </source>
</evidence>
<organism evidence="4 5">
    <name type="scientific">Croceitalea rosinachiae</name>
    <dbReference type="NCBI Taxonomy" id="3075596"/>
    <lineage>
        <taxon>Bacteria</taxon>
        <taxon>Pseudomonadati</taxon>
        <taxon>Bacteroidota</taxon>
        <taxon>Flavobacteriia</taxon>
        <taxon>Flavobacteriales</taxon>
        <taxon>Flavobacteriaceae</taxon>
        <taxon>Croceitalea</taxon>
    </lineage>
</organism>
<gene>
    <name evidence="4" type="ORF">RM706_02845</name>
</gene>
<dbReference type="Proteomes" id="UP001255246">
    <property type="component" value="Unassembled WGS sequence"/>
</dbReference>
<accession>A0ABU3A6Z4</accession>
<dbReference type="PANTHER" id="PTHR34220:SF7">
    <property type="entry name" value="SENSOR HISTIDINE KINASE YPDA"/>
    <property type="match status" value="1"/>
</dbReference>
<feature type="transmembrane region" description="Helical" evidence="2">
    <location>
        <begin position="116"/>
        <end position="133"/>
    </location>
</feature>
<dbReference type="PANTHER" id="PTHR34220">
    <property type="entry name" value="SENSOR HISTIDINE KINASE YPDA"/>
    <property type="match status" value="1"/>
</dbReference>
<dbReference type="InterPro" id="IPR050640">
    <property type="entry name" value="Bact_2-comp_sensor_kinase"/>
</dbReference>
<feature type="transmembrane region" description="Helical" evidence="2">
    <location>
        <begin position="45"/>
        <end position="64"/>
    </location>
</feature>
<keyword evidence="2" id="KW-0472">Membrane</keyword>
<keyword evidence="1" id="KW-0175">Coiled coil</keyword>
<feature type="domain" description="Signal transduction histidine kinase internal region" evidence="3">
    <location>
        <begin position="156"/>
        <end position="234"/>
    </location>
</feature>
<keyword evidence="4" id="KW-0418">Kinase</keyword>
<proteinExistence type="predicted"/>
<dbReference type="EMBL" id="JAVRHR010000001">
    <property type="protein sequence ID" value="MDT0605946.1"/>
    <property type="molecule type" value="Genomic_DNA"/>
</dbReference>
<keyword evidence="2" id="KW-0812">Transmembrane</keyword>
<feature type="transmembrane region" description="Helical" evidence="2">
    <location>
        <begin position="76"/>
        <end position="96"/>
    </location>
</feature>
<keyword evidence="4" id="KW-0808">Transferase</keyword>
<name>A0ABU3A6Z4_9FLAO</name>
<evidence type="ECO:0000313" key="4">
    <source>
        <dbReference type="EMBL" id="MDT0605946.1"/>
    </source>
</evidence>
<reference evidence="4 5" key="1">
    <citation type="submission" date="2023-09" db="EMBL/GenBank/DDBJ databases">
        <authorList>
            <person name="Rey-Velasco X."/>
        </authorList>
    </citation>
    <scope>NUCLEOTIDE SEQUENCE [LARGE SCALE GENOMIC DNA]</scope>
    <source>
        <strain evidence="4 5">F388</strain>
    </source>
</reference>
<keyword evidence="2" id="KW-1133">Transmembrane helix</keyword>
<keyword evidence="5" id="KW-1185">Reference proteome</keyword>
<protein>
    <submittedName>
        <fullName evidence="4">Histidine kinase</fullName>
    </submittedName>
</protein>
<dbReference type="Pfam" id="PF06580">
    <property type="entry name" value="His_kinase"/>
    <property type="match status" value="1"/>
</dbReference>
<comment type="caution">
    <text evidence="4">The sequence shown here is derived from an EMBL/GenBank/DDBJ whole genome shotgun (WGS) entry which is preliminary data.</text>
</comment>
<evidence type="ECO:0000259" key="3">
    <source>
        <dbReference type="Pfam" id="PF06580"/>
    </source>
</evidence>
<dbReference type="GO" id="GO:0016301">
    <property type="term" value="F:kinase activity"/>
    <property type="evidence" value="ECO:0007669"/>
    <property type="project" value="UniProtKB-KW"/>
</dbReference>
<evidence type="ECO:0000256" key="2">
    <source>
        <dbReference type="SAM" id="Phobius"/>
    </source>
</evidence>
<dbReference type="InterPro" id="IPR010559">
    <property type="entry name" value="Sig_transdc_His_kin_internal"/>
</dbReference>